<sequence>SNLPKTSKESSLCDAITGDISYGQEFFNLCWTKSSFIKVHLLKGYRRIKSSISILKLYKLQLSELYGYLNDHKHCIDLQAV</sequence>
<feature type="non-terminal residue" evidence="1">
    <location>
        <position position="1"/>
    </location>
</feature>
<dbReference type="EMBL" id="HACA01010528">
    <property type="protein sequence ID" value="CDW27889.1"/>
    <property type="molecule type" value="Transcribed_RNA"/>
</dbReference>
<protein>
    <submittedName>
        <fullName evidence="1">Uncharacterized protein</fullName>
    </submittedName>
</protein>
<proteinExistence type="predicted"/>
<dbReference type="AlphaFoldDB" id="A0A0K2TPJ0"/>
<accession>A0A0K2TPJ0</accession>
<name>A0A0K2TPJ0_LEPSM</name>
<evidence type="ECO:0000313" key="1">
    <source>
        <dbReference type="EMBL" id="CDW27889.1"/>
    </source>
</evidence>
<organism evidence="1">
    <name type="scientific">Lepeophtheirus salmonis</name>
    <name type="common">Salmon louse</name>
    <name type="synonym">Caligus salmonis</name>
    <dbReference type="NCBI Taxonomy" id="72036"/>
    <lineage>
        <taxon>Eukaryota</taxon>
        <taxon>Metazoa</taxon>
        <taxon>Ecdysozoa</taxon>
        <taxon>Arthropoda</taxon>
        <taxon>Crustacea</taxon>
        <taxon>Multicrustacea</taxon>
        <taxon>Hexanauplia</taxon>
        <taxon>Copepoda</taxon>
        <taxon>Siphonostomatoida</taxon>
        <taxon>Caligidae</taxon>
        <taxon>Lepeophtheirus</taxon>
    </lineage>
</organism>
<reference evidence="1" key="1">
    <citation type="submission" date="2014-05" db="EMBL/GenBank/DDBJ databases">
        <authorList>
            <person name="Chronopoulou M."/>
        </authorList>
    </citation>
    <scope>NUCLEOTIDE SEQUENCE</scope>
    <source>
        <tissue evidence="1">Whole organism</tissue>
    </source>
</reference>